<dbReference type="Pfam" id="PF01844">
    <property type="entry name" value="HNH"/>
    <property type="match status" value="1"/>
</dbReference>
<dbReference type="InterPro" id="IPR002711">
    <property type="entry name" value="HNH"/>
</dbReference>
<keyword evidence="2" id="KW-0378">Hydrolase</keyword>
<evidence type="ECO:0000259" key="1">
    <source>
        <dbReference type="SMART" id="SM00507"/>
    </source>
</evidence>
<dbReference type="CDD" id="cd00085">
    <property type="entry name" value="HNHc"/>
    <property type="match status" value="1"/>
</dbReference>
<dbReference type="EMBL" id="SEWW01000001">
    <property type="protein sequence ID" value="NGZ43101.1"/>
    <property type="molecule type" value="Genomic_DNA"/>
</dbReference>
<dbReference type="SMART" id="SM00507">
    <property type="entry name" value="HNHc"/>
    <property type="match status" value="1"/>
</dbReference>
<keyword evidence="2" id="KW-0540">Nuclease</keyword>
<evidence type="ECO:0000313" key="2">
    <source>
        <dbReference type="EMBL" id="NGZ43101.1"/>
    </source>
</evidence>
<name>A0ABX0EUS2_9BACT</name>
<gene>
    <name evidence="2" type="ORF">EWU23_01275</name>
</gene>
<reference evidence="2 3" key="1">
    <citation type="submission" date="2019-02" db="EMBL/GenBank/DDBJ databases">
        <title>Genome of a new Bacteroidetes strain.</title>
        <authorList>
            <person name="Pitt A."/>
        </authorList>
    </citation>
    <scope>NUCLEOTIDE SEQUENCE [LARGE SCALE GENOMIC DNA]</scope>
    <source>
        <strain evidence="2 3">50C-KIRBA</strain>
    </source>
</reference>
<dbReference type="PANTHER" id="PTHR33877:SF2">
    <property type="entry name" value="OS07G0170200 PROTEIN"/>
    <property type="match status" value="1"/>
</dbReference>
<comment type="caution">
    <text evidence="2">The sequence shown here is derived from an EMBL/GenBank/DDBJ whole genome shotgun (WGS) entry which is preliminary data.</text>
</comment>
<accession>A0ABX0EUS2</accession>
<sequence>MAKQKIETVRHLIYYSYANLAMAHTAIDKKQEKYEMFNFMIRAKLFKGLKDGTMNMRTIFDDEKIKLQTGQICNYCGSIDKLALDHIFPQKLGGKDDAENLIFACRTCNSSKGKKDLMEWMAFRGQFLPLMIIRRYLKLTFNYCNENGLLDKLIDELKDMELPFRIDLLPTNFPKPNEMTLNIYKNKTPYNS</sequence>
<dbReference type="PANTHER" id="PTHR33877">
    <property type="entry name" value="SLL1193 PROTEIN"/>
    <property type="match status" value="1"/>
</dbReference>
<dbReference type="RefSeq" id="WP_166228026.1">
    <property type="nucleotide sequence ID" value="NZ_CBCSIJ010000014.1"/>
</dbReference>
<proteinExistence type="predicted"/>
<dbReference type="InterPro" id="IPR003615">
    <property type="entry name" value="HNH_nuc"/>
</dbReference>
<dbReference type="Proteomes" id="UP001318301">
    <property type="component" value="Unassembled WGS sequence"/>
</dbReference>
<protein>
    <submittedName>
        <fullName evidence="2">HNH endonuclease</fullName>
    </submittedName>
</protein>
<dbReference type="Gene3D" id="1.10.30.50">
    <property type="match status" value="1"/>
</dbReference>
<keyword evidence="2" id="KW-0255">Endonuclease</keyword>
<keyword evidence="3" id="KW-1185">Reference proteome</keyword>
<dbReference type="GO" id="GO:0004519">
    <property type="term" value="F:endonuclease activity"/>
    <property type="evidence" value="ECO:0007669"/>
    <property type="project" value="UniProtKB-KW"/>
</dbReference>
<feature type="domain" description="HNH nuclease" evidence="1">
    <location>
        <begin position="61"/>
        <end position="110"/>
    </location>
</feature>
<dbReference type="InterPro" id="IPR052892">
    <property type="entry name" value="NA-targeting_endonuclease"/>
</dbReference>
<organism evidence="2 3">
    <name type="scientific">Aquirufa beregesia</name>
    <dbReference type="NCBI Taxonomy" id="2516556"/>
    <lineage>
        <taxon>Bacteria</taxon>
        <taxon>Pseudomonadati</taxon>
        <taxon>Bacteroidota</taxon>
        <taxon>Cytophagia</taxon>
        <taxon>Cytophagales</taxon>
        <taxon>Flectobacillaceae</taxon>
        <taxon>Aquirufa</taxon>
    </lineage>
</organism>
<evidence type="ECO:0000313" key="3">
    <source>
        <dbReference type="Proteomes" id="UP001318301"/>
    </source>
</evidence>